<evidence type="ECO:0000313" key="3">
    <source>
        <dbReference type="Proteomes" id="UP000006639"/>
    </source>
</evidence>
<evidence type="ECO:0000256" key="1">
    <source>
        <dbReference type="SAM" id="MobiDB-lite"/>
    </source>
</evidence>
<keyword evidence="3" id="KW-1185">Reference proteome</keyword>
<protein>
    <submittedName>
        <fullName evidence="2">Uncharacterized protein</fullName>
    </submittedName>
</protein>
<name>F7XUR4_MIDMI</name>
<sequence>MFDSVKKEGQSSFNNVNTYGISDTKFSKSFGFSNDEVDTLINKLQLSNKSAIIKQNIKDWYNGYTAPVSDNAAVQVYTPWSVMSYLKEVSLDNLQPQRLLV</sequence>
<proteinExistence type="predicted"/>
<evidence type="ECO:0000313" key="2">
    <source>
        <dbReference type="EMBL" id="AEI88413.1"/>
    </source>
</evidence>
<accession>F7XUR4</accession>
<reference evidence="2 3" key="1">
    <citation type="journal article" date="2011" name="Mol. Biol. Evol.">
        <title>Phylogenomic evidence for the presence of a flagellum and cbb3 oxidase in the free-living mitochondrial ancestor.</title>
        <authorList>
            <person name="Sassera D."/>
            <person name="Lo N."/>
            <person name="Epis S."/>
            <person name="D'Auria G."/>
            <person name="Montagna M."/>
            <person name="Comandatore F."/>
            <person name="Horner D."/>
            <person name="Pereto J."/>
            <person name="Luciano A.M."/>
            <person name="Franciosi F."/>
            <person name="Ferri E."/>
            <person name="Crotti E."/>
            <person name="Bazzocchi C."/>
            <person name="Daffonchio D."/>
            <person name="Sacchi L."/>
            <person name="Moya A."/>
            <person name="Latorre A."/>
            <person name="Bandi C."/>
        </authorList>
    </citation>
    <scope>NUCLEOTIDE SEQUENCE [LARGE SCALE GENOMIC DNA]</scope>
    <source>
        <strain evidence="2 3">IricVA</strain>
    </source>
</reference>
<dbReference type="HOGENOM" id="CLU_2522739_0_0_5"/>
<dbReference type="Proteomes" id="UP000006639">
    <property type="component" value="Chromosome"/>
</dbReference>
<dbReference type="OrthoDB" id="9766673at2"/>
<dbReference type="STRING" id="696127.midi_00089"/>
<dbReference type="PANTHER" id="PTHR34825:SF1">
    <property type="entry name" value="AAA-ATPASE-LIKE DOMAIN-CONTAINING PROTEIN"/>
    <property type="match status" value="1"/>
</dbReference>
<dbReference type="RefSeq" id="WP_013950629.1">
    <property type="nucleotide sequence ID" value="NC_015722.1"/>
</dbReference>
<organism evidence="2 3">
    <name type="scientific">Midichloria mitochondrii (strain IricVA)</name>
    <dbReference type="NCBI Taxonomy" id="696127"/>
    <lineage>
        <taxon>Bacteria</taxon>
        <taxon>Pseudomonadati</taxon>
        <taxon>Pseudomonadota</taxon>
        <taxon>Alphaproteobacteria</taxon>
        <taxon>Rickettsiales</taxon>
        <taxon>Candidatus Midichloriaceae</taxon>
        <taxon>Candidatus Midichloria</taxon>
    </lineage>
</organism>
<dbReference type="KEGG" id="mmn:midi_00089"/>
<dbReference type="PANTHER" id="PTHR34825">
    <property type="entry name" value="CONSERVED PROTEIN, WITH A WEAK D-GALACTARATE DEHYDRATASE/ALTRONATE HYDROLASE DOMAIN"/>
    <property type="match status" value="1"/>
</dbReference>
<feature type="region of interest" description="Disordered" evidence="1">
    <location>
        <begin position="1"/>
        <end position="21"/>
    </location>
</feature>
<gene>
    <name evidence="2" type="ordered locus">midi_00089</name>
</gene>
<dbReference type="AlphaFoldDB" id="F7XUR4"/>
<dbReference type="EMBL" id="CP002130">
    <property type="protein sequence ID" value="AEI88413.1"/>
    <property type="molecule type" value="Genomic_DNA"/>
</dbReference>
<feature type="compositionally biased region" description="Polar residues" evidence="1">
    <location>
        <begin position="10"/>
        <end position="21"/>
    </location>
</feature>